<evidence type="ECO:0000313" key="4">
    <source>
        <dbReference type="Proteomes" id="UP001524478"/>
    </source>
</evidence>
<comment type="caution">
    <text evidence="3">The sequence shown here is derived from an EMBL/GenBank/DDBJ whole genome shotgun (WGS) entry which is preliminary data.</text>
</comment>
<dbReference type="RefSeq" id="WP_256311706.1">
    <property type="nucleotide sequence ID" value="NZ_JANGAC010000008.1"/>
</dbReference>
<keyword evidence="2" id="KW-0812">Transmembrane</keyword>
<keyword evidence="2" id="KW-1133">Transmembrane helix</keyword>
<keyword evidence="1" id="KW-0175">Coiled coil</keyword>
<keyword evidence="4" id="KW-1185">Reference proteome</keyword>
<name>A0ABT1SBH5_9FIRM</name>
<reference evidence="3 4" key="1">
    <citation type="submission" date="2022-06" db="EMBL/GenBank/DDBJ databases">
        <title>Isolation of gut microbiota from human fecal samples.</title>
        <authorList>
            <person name="Pamer E.G."/>
            <person name="Barat B."/>
            <person name="Waligurski E."/>
            <person name="Medina S."/>
            <person name="Paddock L."/>
            <person name="Mostad J."/>
        </authorList>
    </citation>
    <scope>NUCLEOTIDE SEQUENCE [LARGE SCALE GENOMIC DNA]</scope>
    <source>
        <strain evidence="3 4">DFI.7.95</strain>
    </source>
</reference>
<feature type="coiled-coil region" evidence="1">
    <location>
        <begin position="65"/>
        <end position="92"/>
    </location>
</feature>
<evidence type="ECO:0000256" key="1">
    <source>
        <dbReference type="SAM" id="Coils"/>
    </source>
</evidence>
<dbReference type="Proteomes" id="UP001524478">
    <property type="component" value="Unassembled WGS sequence"/>
</dbReference>
<protein>
    <recommendedName>
        <fullName evidence="5">Cell division protein FtsL</fullName>
    </recommendedName>
</protein>
<gene>
    <name evidence="3" type="ORF">NE686_12150</name>
</gene>
<evidence type="ECO:0000256" key="2">
    <source>
        <dbReference type="SAM" id="Phobius"/>
    </source>
</evidence>
<proteinExistence type="predicted"/>
<evidence type="ECO:0008006" key="5">
    <source>
        <dbReference type="Google" id="ProtNLM"/>
    </source>
</evidence>
<dbReference type="EMBL" id="JANGAC010000008">
    <property type="protein sequence ID" value="MCQ4923844.1"/>
    <property type="molecule type" value="Genomic_DNA"/>
</dbReference>
<feature type="transmembrane region" description="Helical" evidence="2">
    <location>
        <begin position="39"/>
        <end position="60"/>
    </location>
</feature>
<accession>A0ABT1SBH5</accession>
<sequence>MLVAKELSYYPTEALEVKEKPRKKTRRVQEKKKKKNNSLAKLTIMSIPMVILGIALSILFRYANITAVRQEITNLERQKVELEKVKLDLVADLEGIKSSVKIAEEAVTKLGMNYPTEGQIVYVSINENKAEHVEKNSIGKQIRKVFSMVTNLF</sequence>
<keyword evidence="2" id="KW-0472">Membrane</keyword>
<organism evidence="3 4">
    <name type="scientific">Tissierella carlieri</name>
    <dbReference type="NCBI Taxonomy" id="689904"/>
    <lineage>
        <taxon>Bacteria</taxon>
        <taxon>Bacillati</taxon>
        <taxon>Bacillota</taxon>
        <taxon>Tissierellia</taxon>
        <taxon>Tissierellales</taxon>
        <taxon>Tissierellaceae</taxon>
        <taxon>Tissierella</taxon>
    </lineage>
</organism>
<evidence type="ECO:0000313" key="3">
    <source>
        <dbReference type="EMBL" id="MCQ4923844.1"/>
    </source>
</evidence>